<organism evidence="3 4">
    <name type="scientific">Rickenella mellea</name>
    <dbReference type="NCBI Taxonomy" id="50990"/>
    <lineage>
        <taxon>Eukaryota</taxon>
        <taxon>Fungi</taxon>
        <taxon>Dikarya</taxon>
        <taxon>Basidiomycota</taxon>
        <taxon>Agaricomycotina</taxon>
        <taxon>Agaricomycetes</taxon>
        <taxon>Hymenochaetales</taxon>
        <taxon>Rickenellaceae</taxon>
        <taxon>Rickenella</taxon>
    </lineage>
</organism>
<protein>
    <submittedName>
        <fullName evidence="3">Uncharacterized protein</fullName>
    </submittedName>
</protein>
<dbReference type="Proteomes" id="UP000294933">
    <property type="component" value="Unassembled WGS sequence"/>
</dbReference>
<accession>A0A4R5XFL1</accession>
<reference evidence="3 4" key="1">
    <citation type="submission" date="2018-06" db="EMBL/GenBank/DDBJ databases">
        <title>A transcriptomic atlas of mushroom development highlights an independent origin of complex multicellularity.</title>
        <authorList>
            <consortium name="DOE Joint Genome Institute"/>
            <person name="Krizsan K."/>
            <person name="Almasi E."/>
            <person name="Merenyi Z."/>
            <person name="Sahu N."/>
            <person name="Viragh M."/>
            <person name="Koszo T."/>
            <person name="Mondo S."/>
            <person name="Kiss B."/>
            <person name="Balint B."/>
            <person name="Kues U."/>
            <person name="Barry K."/>
            <person name="Hegedus J.C."/>
            <person name="Henrissat B."/>
            <person name="Johnson J."/>
            <person name="Lipzen A."/>
            <person name="Ohm R."/>
            <person name="Nagy I."/>
            <person name="Pangilinan J."/>
            <person name="Yan J."/>
            <person name="Xiong Y."/>
            <person name="Grigoriev I.V."/>
            <person name="Hibbett D.S."/>
            <person name="Nagy L.G."/>
        </authorList>
    </citation>
    <scope>NUCLEOTIDE SEQUENCE [LARGE SCALE GENOMIC DNA]</scope>
    <source>
        <strain evidence="3 4">SZMC22713</strain>
    </source>
</reference>
<dbReference type="OrthoDB" id="3246510at2759"/>
<evidence type="ECO:0000313" key="4">
    <source>
        <dbReference type="Proteomes" id="UP000294933"/>
    </source>
</evidence>
<feature type="compositionally biased region" description="Basic and acidic residues" evidence="2">
    <location>
        <begin position="1037"/>
        <end position="1047"/>
    </location>
</feature>
<feature type="coiled-coil region" evidence="1">
    <location>
        <begin position="407"/>
        <end position="483"/>
    </location>
</feature>
<feature type="region of interest" description="Disordered" evidence="2">
    <location>
        <begin position="44"/>
        <end position="106"/>
    </location>
</feature>
<feature type="coiled-coil region" evidence="1">
    <location>
        <begin position="595"/>
        <end position="671"/>
    </location>
</feature>
<feature type="region of interest" description="Disordered" evidence="2">
    <location>
        <begin position="974"/>
        <end position="1086"/>
    </location>
</feature>
<sequence length="1086" mass="121926">MLSEAGRQHINSASSGTRCDESISNEVSISYPLAVHNAPGSLHVRQESVTSTEPRPTPPWHQDFHKFNPRSPSRALGDLEAQSSHNYSRMHSQPNNPKLARHADSQKSGYMLSKKDSPFVPLLRNEVITKRGSEEFSSTSKESTFGPNEFTRGSQGSNPEYQLANIPQRNWNCPETPSRQRKSLQERLSTDVATSHSTRRTQEPCIAAKSDAFPLPQYLSSTYVSPHTKTETHASPVFVSPNTSLSEAMITNVPQQEDAPSRSQSTVTSAIEVPMDDISSIMIKGATDLRQVKLQLEEQKNESHQLQRQLASAMSEKADMAKELRLVKEKAKECLKVSATNLQVMGKEFEDLKKRSKESFQLCSDIRASIPDVKDLRESVQESMDHLESLINVDGELVQRVKIKASLDELRMECASKQQVIDILRDRLESLQCDVVDAKNRAGQLEESQLRDKMASQSLSGQLTSAGAQLADLAATLKEQQQESIRVSTINHELVAKLSLIGAERDSLNLQLHGKDLEIRLAKDKHDELVALRSLLGDRDKEIGSMRTAMEQLLMSSANATDLEERSKLLTAEISSKGLALDQSLQRISAFEAILMERTNLIKSLESELQQAKVQTQADGESRARILAEKDAVVRAMDLLEQKAAALRTELDETRTRVSEESTRREILQERFEDQAVTLRMEKEAHGDTQERLLTVSMTYARTTEENKNRSQEEVSRLRDQFSTLESKLHDRQADFELRNHSATQKITELENQIAEHTRYQSELHRSEGEQAERAKKDLDIAQEELLRLRSQLIDAGCEVEGLRCQLREALTVSERLQPEVSRLRSTLKATEGERDELIHKTKTIHLRYDKGELDVEEKALVESLHRTAQLTNEREMVEKGNEIKKRDNTIKYLQDRNNLLEATVARHLNTQAKAKANAGFNHRSLIDLDSWMSSQSSSDPPTHPGTRAPDRDIPCTINDVADTPVPIQRVAVLNDPHRTSANPVNRPIDTSTSKHAPDETPTSFAEHMADGDGPDVTDNGTFKSMSTLKRVRHTSVARDEEQDFARPTRRSRTATRGAGKATEDAVPAPQMTKEASAKPKSRKRR</sequence>
<feature type="compositionally biased region" description="Polar residues" evidence="2">
    <location>
        <begin position="151"/>
        <end position="177"/>
    </location>
</feature>
<feature type="region of interest" description="Disordered" evidence="2">
    <location>
        <begin position="1"/>
        <end position="21"/>
    </location>
</feature>
<dbReference type="EMBL" id="ML170156">
    <property type="protein sequence ID" value="TDL29562.1"/>
    <property type="molecule type" value="Genomic_DNA"/>
</dbReference>
<evidence type="ECO:0000256" key="1">
    <source>
        <dbReference type="SAM" id="Coils"/>
    </source>
</evidence>
<feature type="compositionally biased region" description="Polar residues" evidence="2">
    <location>
        <begin position="81"/>
        <end position="96"/>
    </location>
</feature>
<gene>
    <name evidence="3" type="ORF">BD410DRAFT_780005</name>
</gene>
<evidence type="ECO:0000256" key="2">
    <source>
        <dbReference type="SAM" id="MobiDB-lite"/>
    </source>
</evidence>
<feature type="coiled-coil region" evidence="1">
    <location>
        <begin position="289"/>
        <end position="330"/>
    </location>
</feature>
<feature type="compositionally biased region" description="Low complexity" evidence="2">
    <location>
        <begin position="135"/>
        <end position="145"/>
    </location>
</feature>
<feature type="region of interest" description="Disordered" evidence="2">
    <location>
        <begin position="131"/>
        <end position="202"/>
    </location>
</feature>
<feature type="coiled-coil region" evidence="1">
    <location>
        <begin position="701"/>
        <end position="792"/>
    </location>
</feature>
<proteinExistence type="predicted"/>
<keyword evidence="1" id="KW-0175">Coiled coil</keyword>
<feature type="compositionally biased region" description="Polar residues" evidence="2">
    <location>
        <begin position="980"/>
        <end position="995"/>
    </location>
</feature>
<keyword evidence="4" id="KW-1185">Reference proteome</keyword>
<name>A0A4R5XFL1_9AGAM</name>
<dbReference type="AlphaFoldDB" id="A0A4R5XFL1"/>
<evidence type="ECO:0000313" key="3">
    <source>
        <dbReference type="EMBL" id="TDL29562.1"/>
    </source>
</evidence>
<feature type="compositionally biased region" description="Polar residues" evidence="2">
    <location>
        <begin position="1019"/>
        <end position="1028"/>
    </location>
</feature>
<dbReference type="STRING" id="50990.A0A4R5XFL1"/>
<dbReference type="VEuPathDB" id="FungiDB:BD410DRAFT_780005"/>
<feature type="compositionally biased region" description="Polar residues" evidence="2">
    <location>
        <begin position="9"/>
        <end position="21"/>
    </location>
</feature>
<feature type="region of interest" description="Disordered" evidence="2">
    <location>
        <begin position="932"/>
        <end position="960"/>
    </location>
</feature>